<dbReference type="EMBL" id="DAEQIJ010000008">
    <property type="protein sequence ID" value="HBH2620230.1"/>
    <property type="molecule type" value="Genomic_DNA"/>
</dbReference>
<sequence>MNLEIIRATGENATEMGFIHSYSWKKAYKGIIPDNIIDEFTSEKRAEIFHNVIPKAEEEYYLFKVDGIPAGFASLNKSHEENAPKYIGEIYSIYFHPDFWGTPVTKKGLQFCIDRLRNLGYSYITIWVLKDNTRAIKFYKKNGFTCDDFEKEIYIGKKLLEIRYSKKIQ</sequence>
<dbReference type="EMBL" id="LK932413">
    <property type="protein sequence ID" value="CDS89795.1"/>
    <property type="molecule type" value="Genomic_DNA"/>
</dbReference>
<reference evidence="2" key="1">
    <citation type="submission" date="2014-07" db="EMBL/GenBank/DDBJ databases">
        <authorList>
            <person name="Monot Marc"/>
        </authorList>
    </citation>
    <scope>NUCLEOTIDE SEQUENCE</scope>
    <source>
        <strain evidence="4">7032989</strain>
        <strain evidence="3">7032994</strain>
    </source>
</reference>
<evidence type="ECO:0000259" key="1">
    <source>
        <dbReference type="PROSITE" id="PS51186"/>
    </source>
</evidence>
<dbReference type="PATRIC" id="fig|1496.1371.peg.245"/>
<dbReference type="Gene3D" id="3.40.630.30">
    <property type="match status" value="1"/>
</dbReference>
<evidence type="ECO:0000313" key="4">
    <source>
        <dbReference type="EMBL" id="CDT55038.1"/>
    </source>
</evidence>
<feature type="domain" description="N-acetyltransferase" evidence="1">
    <location>
        <begin position="8"/>
        <end position="169"/>
    </location>
</feature>
<reference evidence="5" key="2">
    <citation type="journal article" date="2018" name="Genome Biol.">
        <title>SKESA: strategic k-mer extension for scrupulous assemblies.</title>
        <authorList>
            <person name="Souvorov A."/>
            <person name="Agarwala R."/>
            <person name="Lipman D.J."/>
        </authorList>
    </citation>
    <scope>NUCLEOTIDE SEQUENCE</scope>
    <source>
        <strain evidence="5">Clostridioides</strain>
    </source>
</reference>
<evidence type="ECO:0000313" key="3">
    <source>
        <dbReference type="EMBL" id="CDS89795.1"/>
    </source>
</evidence>
<dbReference type="CDD" id="cd04301">
    <property type="entry name" value="NAT_SF"/>
    <property type="match status" value="1"/>
</dbReference>
<accession>A0A069AL13</accession>
<proteinExistence type="predicted"/>
<dbReference type="EMBL" id="LK933249">
    <property type="protein sequence ID" value="CDT55038.1"/>
    <property type="molecule type" value="Genomic_DNA"/>
</dbReference>
<protein>
    <submittedName>
        <fullName evidence="3">Acetyltransferase, GNAT family</fullName>
    </submittedName>
    <submittedName>
        <fullName evidence="5">GNAT family N-acetyltransferase</fullName>
    </submittedName>
    <submittedName>
        <fullName evidence="2">Gcn5-related n-acetyltransferase</fullName>
    </submittedName>
</protein>
<dbReference type="InterPro" id="IPR016181">
    <property type="entry name" value="Acyl_CoA_acyltransferase"/>
</dbReference>
<dbReference type="GO" id="GO:0016747">
    <property type="term" value="F:acyltransferase activity, transferring groups other than amino-acyl groups"/>
    <property type="evidence" value="ECO:0007669"/>
    <property type="project" value="InterPro"/>
</dbReference>
<dbReference type="SUPFAM" id="SSF55729">
    <property type="entry name" value="Acyl-CoA N-acyltransferases (Nat)"/>
    <property type="match status" value="1"/>
</dbReference>
<dbReference type="EMBL" id="LK932527">
    <property type="protein sequence ID" value="CDS89181.1"/>
    <property type="molecule type" value="Genomic_DNA"/>
</dbReference>
<dbReference type="RefSeq" id="WP_021367116.1">
    <property type="nucleotide sequence ID" value="NZ_AP025558.1"/>
</dbReference>
<evidence type="ECO:0000313" key="5">
    <source>
        <dbReference type="EMBL" id="HBH2620230.1"/>
    </source>
</evidence>
<evidence type="ECO:0000313" key="2">
    <source>
        <dbReference type="EMBL" id="CDS89181.1"/>
    </source>
</evidence>
<dbReference type="InterPro" id="IPR000182">
    <property type="entry name" value="GNAT_dom"/>
</dbReference>
<gene>
    <name evidence="4" type="ORF">BN1095_560004</name>
    <name evidence="2" type="ORF">BN1096_720008</name>
    <name evidence="3" type="ORF">BN1097_730008</name>
    <name evidence="5" type="ORF">KRQ00_001992</name>
</gene>
<reference evidence="5" key="3">
    <citation type="submission" date="2021-06" db="EMBL/GenBank/DDBJ databases">
        <authorList>
            <consortium name="NCBI Pathogen Detection Project"/>
        </authorList>
    </citation>
    <scope>NUCLEOTIDE SEQUENCE</scope>
    <source>
        <strain evidence="5">Clostridioides</strain>
    </source>
</reference>
<dbReference type="PROSITE" id="PS51186">
    <property type="entry name" value="GNAT"/>
    <property type="match status" value="1"/>
</dbReference>
<organism evidence="2">
    <name type="scientific">Clostridioides difficile</name>
    <name type="common">Peptoclostridium difficile</name>
    <dbReference type="NCBI Taxonomy" id="1496"/>
    <lineage>
        <taxon>Bacteria</taxon>
        <taxon>Bacillati</taxon>
        <taxon>Bacillota</taxon>
        <taxon>Clostridia</taxon>
        <taxon>Peptostreptococcales</taxon>
        <taxon>Peptostreptococcaceae</taxon>
        <taxon>Clostridioides</taxon>
    </lineage>
</organism>
<name>A0A069AL13_CLODI</name>
<dbReference type="Proteomes" id="UP000879542">
    <property type="component" value="Unassembled WGS sequence"/>
</dbReference>
<keyword evidence="2" id="KW-0808">Transferase</keyword>
<dbReference type="AlphaFoldDB" id="A0A069AL13"/>
<dbReference type="Pfam" id="PF00583">
    <property type="entry name" value="Acetyltransf_1"/>
    <property type="match status" value="1"/>
</dbReference>